<keyword evidence="2" id="KW-1185">Reference proteome</keyword>
<accession>A0ACA9PY15</accession>
<feature type="non-terminal residue" evidence="1">
    <location>
        <position position="142"/>
    </location>
</feature>
<evidence type="ECO:0000313" key="1">
    <source>
        <dbReference type="EMBL" id="CAG8729958.1"/>
    </source>
</evidence>
<gene>
    <name evidence="1" type="ORF">RPERSI_LOCUS12055</name>
</gene>
<organism evidence="1 2">
    <name type="scientific">Racocetra persica</name>
    <dbReference type="NCBI Taxonomy" id="160502"/>
    <lineage>
        <taxon>Eukaryota</taxon>
        <taxon>Fungi</taxon>
        <taxon>Fungi incertae sedis</taxon>
        <taxon>Mucoromycota</taxon>
        <taxon>Glomeromycotina</taxon>
        <taxon>Glomeromycetes</taxon>
        <taxon>Diversisporales</taxon>
        <taxon>Gigasporaceae</taxon>
        <taxon>Racocetra</taxon>
    </lineage>
</organism>
<proteinExistence type="predicted"/>
<evidence type="ECO:0000313" key="2">
    <source>
        <dbReference type="Proteomes" id="UP000789920"/>
    </source>
</evidence>
<dbReference type="EMBL" id="CAJVQC010025448">
    <property type="protein sequence ID" value="CAG8729958.1"/>
    <property type="molecule type" value="Genomic_DNA"/>
</dbReference>
<name>A0ACA9PY15_9GLOM</name>
<reference evidence="1" key="1">
    <citation type="submission" date="2021-06" db="EMBL/GenBank/DDBJ databases">
        <authorList>
            <person name="Kallberg Y."/>
            <person name="Tangrot J."/>
            <person name="Rosling A."/>
        </authorList>
    </citation>
    <scope>NUCLEOTIDE SEQUENCE</scope>
    <source>
        <strain evidence="1">MA461A</strain>
    </source>
</reference>
<comment type="caution">
    <text evidence="1">The sequence shown here is derived from an EMBL/GenBank/DDBJ whole genome shotgun (WGS) entry which is preliminary data.</text>
</comment>
<sequence length="142" mass="16457">MTSYRSLSYFLIFLFLLFSVISSANSHPHKRDAPDPCAPVLASTNPNYTDVKNCLTSFPYNETKAKETVDLLKKYTSDFYVFFNQAREQPKPGFTFEPVDIFKELDKIIASSPKTEFEFMNSLRNVYKRLRDAHTQLIPSCY</sequence>
<protein>
    <submittedName>
        <fullName evidence="1">29904_t:CDS:1</fullName>
    </submittedName>
</protein>
<dbReference type="Proteomes" id="UP000789920">
    <property type="component" value="Unassembled WGS sequence"/>
</dbReference>